<protein>
    <submittedName>
        <fullName evidence="2">Beta-lactamase family protein</fullName>
    </submittedName>
</protein>
<feature type="domain" description="Beta-lactamase-related" evidence="1">
    <location>
        <begin position="33"/>
        <end position="355"/>
    </location>
</feature>
<accession>A0ABR8SXM5</accession>
<dbReference type="PANTHER" id="PTHR43283">
    <property type="entry name" value="BETA-LACTAMASE-RELATED"/>
    <property type="match status" value="1"/>
</dbReference>
<evidence type="ECO:0000259" key="1">
    <source>
        <dbReference type="Pfam" id="PF00144"/>
    </source>
</evidence>
<dbReference type="InterPro" id="IPR001466">
    <property type="entry name" value="Beta-lactam-related"/>
</dbReference>
<reference evidence="2 3" key="1">
    <citation type="submission" date="2020-08" db="EMBL/GenBank/DDBJ databases">
        <title>A Genomic Blueprint of the Chicken Gut Microbiome.</title>
        <authorList>
            <person name="Gilroy R."/>
            <person name="Ravi A."/>
            <person name="Getino M."/>
            <person name="Pursley I."/>
            <person name="Horton D.L."/>
            <person name="Alikhan N.-F."/>
            <person name="Baker D."/>
            <person name="Gharbi K."/>
            <person name="Hall N."/>
            <person name="Watson M."/>
            <person name="Adriaenssens E.M."/>
            <person name="Foster-Nyarko E."/>
            <person name="Jarju S."/>
            <person name="Secka A."/>
            <person name="Antonio M."/>
            <person name="Oren A."/>
            <person name="Chaudhuri R."/>
            <person name="La Ragione R.M."/>
            <person name="Hildebrand F."/>
            <person name="Pallen M.J."/>
        </authorList>
    </citation>
    <scope>NUCLEOTIDE SEQUENCE [LARGE SCALE GENOMIC DNA]</scope>
    <source>
        <strain evidence="2 3">Sa2BVA9</strain>
    </source>
</reference>
<evidence type="ECO:0000313" key="2">
    <source>
        <dbReference type="EMBL" id="MBD7968257.1"/>
    </source>
</evidence>
<dbReference type="Gene3D" id="3.40.710.10">
    <property type="entry name" value="DD-peptidase/beta-lactamase superfamily"/>
    <property type="match status" value="1"/>
</dbReference>
<sequence length="384" mass="42873">MLRNGSPEEAGMSASKIAYATTYAKQMVDNNITPAEVIFVARKGIIVSHQAFGTLTPAADSPPLTANALFPLCSITKVFTATCIMILVERGLIGLNRPVIDYIPEFQGLGKENVRIHHLLTHTSGMNAEDIYTYARGDGSTIDIPPCEESEEPYFHEYLHMRYGAPLSSKPGEIMSYLGFGYDLLGDIIRRVSGISYPDFVKQELFEPLGMNDSYFKVPHTERHRIVKRSPEDPCAEWLETDEMIESVSPSAGIYSSAMDLAVFAQMFLNKGTYGDQRILSPISIKEMTKNHIPGVSSVYRDETFPEASWGYGWSINGSKKDGGDLFSQQAYSHWGAAGVFVAVDPVYDIILIHFTIERDLEKPFKNMYTDHFNNVFLAAIEQF</sequence>
<dbReference type="PANTHER" id="PTHR43283:SF7">
    <property type="entry name" value="BETA-LACTAMASE-RELATED DOMAIN-CONTAINING PROTEIN"/>
    <property type="match status" value="1"/>
</dbReference>
<name>A0ABR8SXM5_9BACL</name>
<dbReference type="InterPro" id="IPR012338">
    <property type="entry name" value="Beta-lactam/transpept-like"/>
</dbReference>
<evidence type="ECO:0000313" key="3">
    <source>
        <dbReference type="Proteomes" id="UP000608071"/>
    </source>
</evidence>
<proteinExistence type="predicted"/>
<dbReference type="SUPFAM" id="SSF56601">
    <property type="entry name" value="beta-lactamase/transpeptidase-like"/>
    <property type="match status" value="1"/>
</dbReference>
<keyword evidence="3" id="KW-1185">Reference proteome</keyword>
<dbReference type="Pfam" id="PF00144">
    <property type="entry name" value="Beta-lactamase"/>
    <property type="match status" value="1"/>
</dbReference>
<dbReference type="EMBL" id="JACSQL010000003">
    <property type="protein sequence ID" value="MBD7968257.1"/>
    <property type="molecule type" value="Genomic_DNA"/>
</dbReference>
<gene>
    <name evidence="2" type="ORF">H9647_09290</name>
</gene>
<organism evidence="2 3">
    <name type="scientific">Paenibacillus gallinarum</name>
    <dbReference type="NCBI Taxonomy" id="2762232"/>
    <lineage>
        <taxon>Bacteria</taxon>
        <taxon>Bacillati</taxon>
        <taxon>Bacillota</taxon>
        <taxon>Bacilli</taxon>
        <taxon>Bacillales</taxon>
        <taxon>Paenibacillaceae</taxon>
        <taxon>Paenibacillus</taxon>
    </lineage>
</organism>
<dbReference type="InterPro" id="IPR050789">
    <property type="entry name" value="Diverse_Enzym_Activities"/>
</dbReference>
<dbReference type="RefSeq" id="WP_191799501.1">
    <property type="nucleotide sequence ID" value="NZ_JACSQL010000003.1"/>
</dbReference>
<comment type="caution">
    <text evidence="2">The sequence shown here is derived from an EMBL/GenBank/DDBJ whole genome shotgun (WGS) entry which is preliminary data.</text>
</comment>
<dbReference type="Proteomes" id="UP000608071">
    <property type="component" value="Unassembled WGS sequence"/>
</dbReference>